<name>A0A5J4NPX5_9TREM</name>
<evidence type="ECO:0000313" key="2">
    <source>
        <dbReference type="EMBL" id="KAA3677646.1"/>
    </source>
</evidence>
<keyword evidence="3" id="KW-1185">Reference proteome</keyword>
<dbReference type="Proteomes" id="UP000324629">
    <property type="component" value="Unassembled WGS sequence"/>
</dbReference>
<dbReference type="AlphaFoldDB" id="A0A5J4NPX5"/>
<sequence length="260" mass="29372">MYSFCFLSNALFVIYFTALTIARHAMELPPPHPEKCMGPGCSVPFPGLCSEPKTRCVGIPSLGTKGLPTYRGVQVLECKCPPPLRTYYGGSVPCGFRTRTGDVVASYEYAFQLNTGLGFEHNVGNAKEAAEYAVRYVKEKCESKTLYVWCDWGPWTHWSIVCNGTGYKHRQRSRSCCKAKAKDEFLKTHLCKTRHSGDPVDDRTQQEIKSTSECPDREAFFDPDEGQYLRWIDYLLLIISIVLFSLIILSIPLIVKMVEL</sequence>
<reference evidence="2 3" key="1">
    <citation type="journal article" date="2019" name="Gigascience">
        <title>Whole-genome sequence of the oriental lung fluke Paragonimus westermani.</title>
        <authorList>
            <person name="Oey H."/>
            <person name="Zakrzewski M."/>
            <person name="Narain K."/>
            <person name="Devi K.R."/>
            <person name="Agatsuma T."/>
            <person name="Nawaratna S."/>
            <person name="Gobert G.N."/>
            <person name="Jones M.K."/>
            <person name="Ragan M.A."/>
            <person name="McManus D.P."/>
            <person name="Krause L."/>
        </authorList>
    </citation>
    <scope>NUCLEOTIDE SEQUENCE [LARGE SCALE GENOMIC DNA]</scope>
    <source>
        <strain evidence="2 3">IND2009</strain>
    </source>
</reference>
<keyword evidence="1" id="KW-0472">Membrane</keyword>
<dbReference type="EMBL" id="QNGE01001406">
    <property type="protein sequence ID" value="KAA3677646.1"/>
    <property type="molecule type" value="Genomic_DNA"/>
</dbReference>
<evidence type="ECO:0000313" key="3">
    <source>
        <dbReference type="Proteomes" id="UP000324629"/>
    </source>
</evidence>
<organism evidence="2 3">
    <name type="scientific">Paragonimus westermani</name>
    <dbReference type="NCBI Taxonomy" id="34504"/>
    <lineage>
        <taxon>Eukaryota</taxon>
        <taxon>Metazoa</taxon>
        <taxon>Spiralia</taxon>
        <taxon>Lophotrochozoa</taxon>
        <taxon>Platyhelminthes</taxon>
        <taxon>Trematoda</taxon>
        <taxon>Digenea</taxon>
        <taxon>Plagiorchiida</taxon>
        <taxon>Troglotremata</taxon>
        <taxon>Troglotrematidae</taxon>
        <taxon>Paragonimus</taxon>
    </lineage>
</organism>
<proteinExistence type="predicted"/>
<comment type="caution">
    <text evidence="2">The sequence shown here is derived from an EMBL/GenBank/DDBJ whole genome shotgun (WGS) entry which is preliminary data.</text>
</comment>
<keyword evidence="1" id="KW-1133">Transmembrane helix</keyword>
<feature type="transmembrane region" description="Helical" evidence="1">
    <location>
        <begin position="234"/>
        <end position="255"/>
    </location>
</feature>
<feature type="transmembrane region" description="Helical" evidence="1">
    <location>
        <begin position="6"/>
        <end position="25"/>
    </location>
</feature>
<protein>
    <submittedName>
        <fullName evidence="2">Uncharacterized protein</fullName>
    </submittedName>
</protein>
<evidence type="ECO:0000256" key="1">
    <source>
        <dbReference type="SAM" id="Phobius"/>
    </source>
</evidence>
<accession>A0A5J4NPX5</accession>
<keyword evidence="1" id="KW-0812">Transmembrane</keyword>
<gene>
    <name evidence="2" type="ORF">DEA37_0006131</name>
</gene>